<dbReference type="GO" id="GO:0017150">
    <property type="term" value="F:tRNA dihydrouridine synthase activity"/>
    <property type="evidence" value="ECO:0007669"/>
    <property type="project" value="InterPro"/>
</dbReference>
<keyword evidence="5" id="KW-0819">tRNA processing</keyword>
<evidence type="ECO:0000313" key="11">
    <source>
        <dbReference type="EMBL" id="CAD8367800.1"/>
    </source>
</evidence>
<evidence type="ECO:0000256" key="7">
    <source>
        <dbReference type="ARBA" id="ARBA00022884"/>
    </source>
</evidence>
<dbReference type="InterPro" id="IPR004653">
    <property type="entry name" value="DusA"/>
</dbReference>
<sequence length="422" mass="45908">MVVDDTLLHNLEPQKCDRFLGYHHEEHPVVCQLGGSDASKLAQAAQVVERYGYDEVNLNVGCPSCRVAQKGEFGCSLMLRKEVVRDIIHAMSRVVQIPVTVKCRLGVDDQDSPEFTRQFVETVAQGGCRHFIIHARKAWLSGLSPAQNRTIPPLHYPRVLELCRTFPYLSFTLNGGVTDIGHARALLGFPNKELCGETQELVESAWGWHEAGAEGGSFLALPSNLQGIMIGRGAMTNPVMLWDVDHAIYGDAKPSKPLTRRRLLESYSSYLEEVHPEGDSERSVGSVHLATKPTLGLFSGLRGNKAFRVAMDNLMRVKANRELGPAHILAEAMKVVEEANPGLLDDPLPATQAYRPTTGRETSGAAFAGVSSGPPRNAPPSAPRGRKRKNESADAASVEATTARVEVQDHSTDTLTAAGCCK</sequence>
<dbReference type="InterPro" id="IPR035587">
    <property type="entry name" value="DUS-like_FMN-bd"/>
</dbReference>
<dbReference type="AlphaFoldDB" id="A0A7S0FLY9"/>
<evidence type="ECO:0000256" key="3">
    <source>
        <dbReference type="ARBA" id="ARBA00022630"/>
    </source>
</evidence>
<protein>
    <recommendedName>
        <fullName evidence="10">DUS-like FMN-binding domain-containing protein</fullName>
    </recommendedName>
</protein>
<evidence type="ECO:0000256" key="2">
    <source>
        <dbReference type="ARBA" id="ARBA00022555"/>
    </source>
</evidence>
<dbReference type="EMBL" id="HBEG01030361">
    <property type="protein sequence ID" value="CAD8367800.1"/>
    <property type="molecule type" value="Transcribed_RNA"/>
</dbReference>
<evidence type="ECO:0000256" key="8">
    <source>
        <dbReference type="ARBA" id="ARBA00023002"/>
    </source>
</evidence>
<keyword evidence="3" id="KW-0285">Flavoprotein</keyword>
<dbReference type="PANTHER" id="PTHR42907:SF1">
    <property type="entry name" value="FMN-LINKED OXIDOREDUCTASES SUPERFAMILY PROTEIN"/>
    <property type="match status" value="1"/>
</dbReference>
<dbReference type="InterPro" id="IPR013785">
    <property type="entry name" value="Aldolase_TIM"/>
</dbReference>
<dbReference type="NCBIfam" id="NF008774">
    <property type="entry name" value="PRK11815.1"/>
    <property type="match status" value="1"/>
</dbReference>
<proteinExistence type="predicted"/>
<evidence type="ECO:0000256" key="4">
    <source>
        <dbReference type="ARBA" id="ARBA00022643"/>
    </source>
</evidence>
<reference evidence="11" key="1">
    <citation type="submission" date="2021-01" db="EMBL/GenBank/DDBJ databases">
        <authorList>
            <person name="Corre E."/>
            <person name="Pelletier E."/>
            <person name="Niang G."/>
            <person name="Scheremetjew M."/>
            <person name="Finn R."/>
            <person name="Kale V."/>
            <person name="Holt S."/>
            <person name="Cochrane G."/>
            <person name="Meng A."/>
            <person name="Brown T."/>
            <person name="Cohen L."/>
        </authorList>
    </citation>
    <scope>NUCLEOTIDE SEQUENCE</scope>
    <source>
        <strain evidence="11">Pbaha01</strain>
    </source>
</reference>
<keyword evidence="6" id="KW-0521">NADP</keyword>
<dbReference type="GO" id="GO:0050660">
    <property type="term" value="F:flavin adenine dinucleotide binding"/>
    <property type="evidence" value="ECO:0007669"/>
    <property type="project" value="InterPro"/>
</dbReference>
<keyword evidence="8" id="KW-0560">Oxidoreductase</keyword>
<evidence type="ECO:0000256" key="6">
    <source>
        <dbReference type="ARBA" id="ARBA00022857"/>
    </source>
</evidence>
<dbReference type="GO" id="GO:0000049">
    <property type="term" value="F:tRNA binding"/>
    <property type="evidence" value="ECO:0007669"/>
    <property type="project" value="UniProtKB-KW"/>
</dbReference>
<feature type="domain" description="DUS-like FMN-binding" evidence="10">
    <location>
        <begin position="22"/>
        <end position="187"/>
    </location>
</feature>
<evidence type="ECO:0000256" key="1">
    <source>
        <dbReference type="ARBA" id="ARBA00001917"/>
    </source>
</evidence>
<dbReference type="Pfam" id="PF01207">
    <property type="entry name" value="Dus"/>
    <property type="match status" value="1"/>
</dbReference>
<dbReference type="CDD" id="cd02801">
    <property type="entry name" value="DUS_like_FMN"/>
    <property type="match status" value="1"/>
</dbReference>
<feature type="region of interest" description="Disordered" evidence="9">
    <location>
        <begin position="343"/>
        <end position="422"/>
    </location>
</feature>
<dbReference type="SUPFAM" id="SSF51395">
    <property type="entry name" value="FMN-linked oxidoreductases"/>
    <property type="match status" value="1"/>
</dbReference>
<name>A0A7S0FLY9_9DINO</name>
<dbReference type="PROSITE" id="PS01136">
    <property type="entry name" value="UPF0034"/>
    <property type="match status" value="1"/>
</dbReference>
<dbReference type="InterPro" id="IPR018517">
    <property type="entry name" value="tRNA_hU_synthase_CS"/>
</dbReference>
<keyword evidence="7" id="KW-0694">RNA-binding</keyword>
<evidence type="ECO:0000259" key="10">
    <source>
        <dbReference type="Pfam" id="PF01207"/>
    </source>
</evidence>
<evidence type="ECO:0000256" key="5">
    <source>
        <dbReference type="ARBA" id="ARBA00022694"/>
    </source>
</evidence>
<accession>A0A7S0FLY9</accession>
<keyword evidence="2" id="KW-0820">tRNA-binding</keyword>
<keyword evidence="4" id="KW-0288">FMN</keyword>
<dbReference type="Gene3D" id="3.20.20.70">
    <property type="entry name" value="Aldolase class I"/>
    <property type="match status" value="1"/>
</dbReference>
<evidence type="ECO:0000256" key="9">
    <source>
        <dbReference type="SAM" id="MobiDB-lite"/>
    </source>
</evidence>
<comment type="cofactor">
    <cofactor evidence="1">
        <name>FMN</name>
        <dbReference type="ChEBI" id="CHEBI:58210"/>
    </cofactor>
</comment>
<gene>
    <name evidence="11" type="ORF">PBAH0796_LOCUS18566</name>
</gene>
<organism evidence="11">
    <name type="scientific">Pyrodinium bahamense</name>
    <dbReference type="NCBI Taxonomy" id="73915"/>
    <lineage>
        <taxon>Eukaryota</taxon>
        <taxon>Sar</taxon>
        <taxon>Alveolata</taxon>
        <taxon>Dinophyceae</taxon>
        <taxon>Gonyaulacales</taxon>
        <taxon>Pyrocystaceae</taxon>
        <taxon>Pyrodinium</taxon>
    </lineage>
</organism>
<dbReference type="PANTHER" id="PTHR42907">
    <property type="entry name" value="FMN-LINKED OXIDOREDUCTASES SUPERFAMILY PROTEIN"/>
    <property type="match status" value="1"/>
</dbReference>